<dbReference type="SUPFAM" id="SSF56219">
    <property type="entry name" value="DNase I-like"/>
    <property type="match status" value="1"/>
</dbReference>
<dbReference type="GO" id="GO:0004523">
    <property type="term" value="F:RNA-DNA hybrid ribonuclease activity"/>
    <property type="evidence" value="ECO:0007669"/>
    <property type="project" value="InterPro"/>
</dbReference>
<evidence type="ECO:0000313" key="4">
    <source>
        <dbReference type="EMBL" id="KAF7828452.1"/>
    </source>
</evidence>
<dbReference type="GO" id="GO:0003676">
    <property type="term" value="F:nucleic acid binding"/>
    <property type="evidence" value="ECO:0007669"/>
    <property type="project" value="InterPro"/>
</dbReference>
<keyword evidence="4" id="KW-0695">RNA-directed DNA polymerase</keyword>
<feature type="domain" description="Reverse transcriptase zinc-binding" evidence="3">
    <location>
        <begin position="620"/>
        <end position="693"/>
    </location>
</feature>
<protein>
    <submittedName>
        <fullName evidence="4">Reverse transcriptase</fullName>
    </submittedName>
</protein>
<dbReference type="GO" id="GO:0003964">
    <property type="term" value="F:RNA-directed DNA polymerase activity"/>
    <property type="evidence" value="ECO:0007669"/>
    <property type="project" value="UniProtKB-KW"/>
</dbReference>
<dbReference type="EMBL" id="JAAIUW010000006">
    <property type="protein sequence ID" value="KAF7828452.1"/>
    <property type="molecule type" value="Genomic_DNA"/>
</dbReference>
<dbReference type="SUPFAM" id="SSF53098">
    <property type="entry name" value="Ribonuclease H-like"/>
    <property type="match status" value="1"/>
</dbReference>
<dbReference type="Gene3D" id="3.60.10.10">
    <property type="entry name" value="Endonuclease/exonuclease/phosphatase"/>
    <property type="match status" value="1"/>
</dbReference>
<keyword evidence="4" id="KW-0548">Nucleotidyltransferase</keyword>
<evidence type="ECO:0000259" key="2">
    <source>
        <dbReference type="Pfam" id="PF13456"/>
    </source>
</evidence>
<feature type="domain" description="Endonuclease/exonuclease/phosphatase" evidence="1">
    <location>
        <begin position="24"/>
        <end position="169"/>
    </location>
</feature>
<evidence type="ECO:0000259" key="1">
    <source>
        <dbReference type="Pfam" id="PF03372"/>
    </source>
</evidence>
<dbReference type="InterPro" id="IPR044730">
    <property type="entry name" value="RNase_H-like_dom_plant"/>
</dbReference>
<dbReference type="PANTHER" id="PTHR47074">
    <property type="entry name" value="BNAC02G40300D PROTEIN"/>
    <property type="match status" value="1"/>
</dbReference>
<dbReference type="AlphaFoldDB" id="A0A834TUD1"/>
<accession>A0A834TUD1</accession>
<dbReference type="OrthoDB" id="1741517at2759"/>
<gene>
    <name evidence="4" type="ORF">G2W53_019616</name>
</gene>
<dbReference type="Gene3D" id="3.30.420.10">
    <property type="entry name" value="Ribonuclease H-like superfamily/Ribonuclease H"/>
    <property type="match status" value="1"/>
</dbReference>
<sequence>METKAKRKKMDNVRRRMGFDFGVYVDAIGRSGGLAVLWKKEIDIHVIQQNKNFMHMKAKLNNKEVLLTGVYGHPEAQQRRYVWDRVSPLNPRNGIPWACVGDFNEILSQNEKEGVRLHSRSQIEHFRSFVDRNGLLDVPLKGCRFTWCNNRVDGCVKEKIDRVLVSNEWMNLFPNMIAMALPALGLDHSPIITNLNPKPMKRAKEFKFEDYWMEHKDFTGILQQSWSRDNDADNWAKWRRNGNNFQQAVQDWSKKTFKRADGEITKLKLKLQHLCNTPHSEENAKQIMEIKKKIDDLWKQEEMYWHARSRVKWLRHGDQNTRYFHAITVQRRNRNRIVRMKDTDGNWVEEENQIRVCLDRYFTDLFSTVRNRDVSWVAGLVERRVNEDINAVLTRNITLDEVKKAVFDLGPQKAPGPDGLKGCFFQKYWEYLQHEIFDLVCDFFREGKMAQDFNATTISLVPKWITWIMGCVSSVVYKVKVNDDTMILSSATDAEAYELQRILNQYTSASGQVISINKSGIVFKKGIPASDQQIIANIFRLQQKKDSSWVWRSLLQGRDFLKKHVAWQVGNGDSIRVWQDKWVADGKMIWPRMDSNMDLRSGYQSAASDEFGGLQVSSSSDSEDTRLWRVIWNAKTQPKVKMFLWKVCKNAIPTRANLAKRRMNVDRECMNCHHHLESTEHCLIECPFAKAVWFGSRFHWNFCNVNINSVRQWIEDILNDILKVSRDSERDIAEFFYLLWFIWKTRNERVFEGLVGGHMDVIVKANSAVMDFFEAVKEEELVHFQVFQGARWVTPPHGVVKLNVDAAFDEKNLRGAAAIIVRDDASILLTGFTKRMFCFNALSAEAQAVKEAVLALPALGISRAVIESDSQVVINHCNGKRKNWQVDSVLANVLSDVLNSGEVMFNHVTRKGNKAADFVAHQALKLSLPLTWSWDPPVKLRAIFLQDKLHSSSA</sequence>
<comment type="caution">
    <text evidence="4">The sequence shown here is derived from an EMBL/GenBank/DDBJ whole genome shotgun (WGS) entry which is preliminary data.</text>
</comment>
<reference evidence="4" key="1">
    <citation type="submission" date="2020-09" db="EMBL/GenBank/DDBJ databases">
        <title>Genome-Enabled Discovery of Anthraquinone Biosynthesis in Senna tora.</title>
        <authorList>
            <person name="Kang S.-H."/>
            <person name="Pandey R.P."/>
            <person name="Lee C.-M."/>
            <person name="Sim J.-S."/>
            <person name="Jeong J.-T."/>
            <person name="Choi B.-S."/>
            <person name="Jung M."/>
            <person name="Ginzburg D."/>
            <person name="Zhao K."/>
            <person name="Won S.Y."/>
            <person name="Oh T.-J."/>
            <person name="Yu Y."/>
            <person name="Kim N.-H."/>
            <person name="Lee O.R."/>
            <person name="Lee T.-H."/>
            <person name="Bashyal P."/>
            <person name="Kim T.-S."/>
            <person name="Lee W.-H."/>
            <person name="Kawkins C."/>
            <person name="Kim C.-K."/>
            <person name="Kim J.S."/>
            <person name="Ahn B.O."/>
            <person name="Rhee S.Y."/>
            <person name="Sohng J.K."/>
        </authorList>
    </citation>
    <scope>NUCLEOTIDE SEQUENCE</scope>
    <source>
        <tissue evidence="4">Leaf</tissue>
    </source>
</reference>
<dbReference type="InterPro" id="IPR012337">
    <property type="entry name" value="RNaseH-like_sf"/>
</dbReference>
<dbReference type="Pfam" id="PF03372">
    <property type="entry name" value="Exo_endo_phos"/>
    <property type="match status" value="1"/>
</dbReference>
<dbReference type="InterPro" id="IPR002156">
    <property type="entry name" value="RNaseH_domain"/>
</dbReference>
<dbReference type="InterPro" id="IPR026960">
    <property type="entry name" value="RVT-Znf"/>
</dbReference>
<dbReference type="InterPro" id="IPR036397">
    <property type="entry name" value="RNaseH_sf"/>
</dbReference>
<keyword evidence="4" id="KW-0808">Transferase</keyword>
<dbReference type="Proteomes" id="UP000634136">
    <property type="component" value="Unassembled WGS sequence"/>
</dbReference>
<dbReference type="PANTHER" id="PTHR47074:SF48">
    <property type="entry name" value="POLYNUCLEOTIDYL TRANSFERASE, RIBONUCLEASE H-LIKE SUPERFAMILY PROTEIN"/>
    <property type="match status" value="1"/>
</dbReference>
<dbReference type="InterPro" id="IPR036691">
    <property type="entry name" value="Endo/exonu/phosph_ase_sf"/>
</dbReference>
<feature type="domain" description="RNase H type-1" evidence="2">
    <location>
        <begin position="803"/>
        <end position="923"/>
    </location>
</feature>
<dbReference type="CDD" id="cd06222">
    <property type="entry name" value="RNase_H_like"/>
    <property type="match status" value="1"/>
</dbReference>
<dbReference type="Pfam" id="PF13966">
    <property type="entry name" value="zf-RVT"/>
    <property type="match status" value="1"/>
</dbReference>
<dbReference type="InterPro" id="IPR052929">
    <property type="entry name" value="RNase_H-like_EbsB-rel"/>
</dbReference>
<dbReference type="InterPro" id="IPR005135">
    <property type="entry name" value="Endo/exonuclease/phosphatase"/>
</dbReference>
<evidence type="ECO:0000313" key="5">
    <source>
        <dbReference type="Proteomes" id="UP000634136"/>
    </source>
</evidence>
<proteinExistence type="predicted"/>
<evidence type="ECO:0000259" key="3">
    <source>
        <dbReference type="Pfam" id="PF13966"/>
    </source>
</evidence>
<organism evidence="4 5">
    <name type="scientific">Senna tora</name>
    <dbReference type="NCBI Taxonomy" id="362788"/>
    <lineage>
        <taxon>Eukaryota</taxon>
        <taxon>Viridiplantae</taxon>
        <taxon>Streptophyta</taxon>
        <taxon>Embryophyta</taxon>
        <taxon>Tracheophyta</taxon>
        <taxon>Spermatophyta</taxon>
        <taxon>Magnoliopsida</taxon>
        <taxon>eudicotyledons</taxon>
        <taxon>Gunneridae</taxon>
        <taxon>Pentapetalae</taxon>
        <taxon>rosids</taxon>
        <taxon>fabids</taxon>
        <taxon>Fabales</taxon>
        <taxon>Fabaceae</taxon>
        <taxon>Caesalpinioideae</taxon>
        <taxon>Cassia clade</taxon>
        <taxon>Senna</taxon>
    </lineage>
</organism>
<keyword evidence="5" id="KW-1185">Reference proteome</keyword>
<dbReference type="Pfam" id="PF13456">
    <property type="entry name" value="RVT_3"/>
    <property type="match status" value="1"/>
</dbReference>
<name>A0A834TUD1_9FABA</name>